<accession>A0A521EF97</accession>
<organism evidence="1 2">
    <name type="scientific">Melghirimyces algeriensis</name>
    <dbReference type="NCBI Taxonomy" id="910412"/>
    <lineage>
        <taxon>Bacteria</taxon>
        <taxon>Bacillati</taxon>
        <taxon>Bacillota</taxon>
        <taxon>Bacilli</taxon>
        <taxon>Bacillales</taxon>
        <taxon>Thermoactinomycetaceae</taxon>
        <taxon>Melghirimyces</taxon>
    </lineage>
</organism>
<sequence>MKKTDAGSVTPALEALYEAVETYEATDILSLSNAPDLRAFRNVSHTQRIGSNP</sequence>
<keyword evidence="2" id="KW-1185">Reference proteome</keyword>
<gene>
    <name evidence="1" type="ORF">SAMN06264849_10912</name>
</gene>
<protein>
    <submittedName>
        <fullName evidence="1">Uncharacterized protein</fullName>
    </submittedName>
</protein>
<reference evidence="1 2" key="1">
    <citation type="submission" date="2017-05" db="EMBL/GenBank/DDBJ databases">
        <authorList>
            <person name="Varghese N."/>
            <person name="Submissions S."/>
        </authorList>
    </citation>
    <scope>NUCLEOTIDE SEQUENCE [LARGE SCALE GENOMIC DNA]</scope>
    <source>
        <strain evidence="1 2">DSM 45474</strain>
    </source>
</reference>
<proteinExistence type="predicted"/>
<dbReference type="EMBL" id="FXTI01000009">
    <property type="protein sequence ID" value="SMO82584.1"/>
    <property type="molecule type" value="Genomic_DNA"/>
</dbReference>
<dbReference type="AlphaFoldDB" id="A0A521EF97"/>
<evidence type="ECO:0000313" key="2">
    <source>
        <dbReference type="Proteomes" id="UP000315636"/>
    </source>
</evidence>
<name>A0A521EF97_9BACL</name>
<dbReference type="Proteomes" id="UP000315636">
    <property type="component" value="Unassembled WGS sequence"/>
</dbReference>
<evidence type="ECO:0000313" key="1">
    <source>
        <dbReference type="EMBL" id="SMO82584.1"/>
    </source>
</evidence>